<protein>
    <submittedName>
        <fullName evidence="1">RCG63470</fullName>
    </submittedName>
</protein>
<evidence type="ECO:0000313" key="2">
    <source>
        <dbReference type="Proteomes" id="UP000234681"/>
    </source>
</evidence>
<name>A6HJR2_RAT</name>
<dbReference type="Proteomes" id="UP000234681">
    <property type="component" value="Chromosome 10"/>
</dbReference>
<proteinExistence type="predicted"/>
<reference evidence="1 2" key="1">
    <citation type="submission" date="2005-07" db="EMBL/GenBank/DDBJ databases">
        <authorList>
            <person name="Mural R.J."/>
            <person name="Li P.W."/>
            <person name="Adams M.D."/>
            <person name="Amanatides P.G."/>
            <person name="Baden-Tillson H."/>
            <person name="Barnstead M."/>
            <person name="Chin S.H."/>
            <person name="Dew I."/>
            <person name="Evans C.A."/>
            <person name="Ferriera S."/>
            <person name="Flanigan M."/>
            <person name="Fosler C."/>
            <person name="Glodek A."/>
            <person name="Gu Z."/>
            <person name="Holt R.A."/>
            <person name="Jennings D."/>
            <person name="Kraft C.L."/>
            <person name="Lu F."/>
            <person name="Nguyen T."/>
            <person name="Nusskern D.R."/>
            <person name="Pfannkoch C.M."/>
            <person name="Sitter C."/>
            <person name="Sutton G.G."/>
            <person name="Venter J.C."/>
            <person name="Wang Z."/>
            <person name="Woodage T."/>
            <person name="Zheng X.H."/>
            <person name="Zhong F."/>
        </authorList>
    </citation>
    <scope>NUCLEOTIDE SEQUENCE [LARGE SCALE GENOMIC DNA]</scope>
    <source>
        <strain>BN</strain>
        <strain evidence="2">Sprague-Dawley</strain>
    </source>
</reference>
<accession>A6HJR2</accession>
<evidence type="ECO:0000313" key="1">
    <source>
        <dbReference type="EMBL" id="EDM06267.1"/>
    </source>
</evidence>
<dbReference type="AlphaFoldDB" id="A6HJR2"/>
<feature type="non-terminal residue" evidence="1">
    <location>
        <position position="21"/>
    </location>
</feature>
<sequence>MKSWMLSFSVPFSCNLVSLGI</sequence>
<dbReference type="EMBL" id="CH473948">
    <property type="protein sequence ID" value="EDM06267.1"/>
    <property type="molecule type" value="Genomic_DNA"/>
</dbReference>
<organism evidence="1 2">
    <name type="scientific">Rattus norvegicus</name>
    <name type="common">Rat</name>
    <dbReference type="NCBI Taxonomy" id="10116"/>
    <lineage>
        <taxon>Eukaryota</taxon>
        <taxon>Metazoa</taxon>
        <taxon>Chordata</taxon>
        <taxon>Craniata</taxon>
        <taxon>Vertebrata</taxon>
        <taxon>Euteleostomi</taxon>
        <taxon>Mammalia</taxon>
        <taxon>Eutheria</taxon>
        <taxon>Euarchontoglires</taxon>
        <taxon>Glires</taxon>
        <taxon>Rodentia</taxon>
        <taxon>Myomorpha</taxon>
        <taxon>Muroidea</taxon>
        <taxon>Muridae</taxon>
        <taxon>Murinae</taxon>
        <taxon>Rattus</taxon>
    </lineage>
</organism>
<gene>
    <name evidence="1" type="ORF">rCG_63470</name>
</gene>